<dbReference type="InterPro" id="IPR039315">
    <property type="entry name" value="CheW"/>
</dbReference>
<dbReference type="Gene3D" id="2.30.30.40">
    <property type="entry name" value="SH3 Domains"/>
    <property type="match status" value="3"/>
</dbReference>
<evidence type="ECO:0000256" key="3">
    <source>
        <dbReference type="ARBA" id="ARBA00022490"/>
    </source>
</evidence>
<sequence length="521" mass="55762">MSLETANEQAQLAAASGDGQASDTCQYVTFMAGDEVFAVEMAPVQEIIRLPDVVRVPLSPPTLEGLANLRGKVLPIVSLRRVLGFADQEADDTTRAVVIDIGQPMGFVVDRVASVVGVDKSKIESVDGISATIDSDLLSGLIKDIGGHAMVMVLNFERLIAQEFAHLAEMAASQGGGGAAGLAGVGGLTSQSLDDAVDDELHLVSFDVAGQEYAIDIADVQEIVQVPEQIVQVPRAQPHVLGVMTLRQRLLPLVSLRCMFALSAQASNEQSRIVVVSVQGASVGIVVDNVNEVLRVPRPQVETMPSLLARQGDMADITDICRLDGGKRLVSIISTHNLFRHNAIKEALNAVDNSEAATDRGQQRQASTGDDEQVVVFRLGSEEFGVPIDSVQEIVRVPEVLTHVPRAPASVEGVINLRGSVLPVVDLRRRLGLPTVARNDGQRIVVFLIRGVRTGFIVDAVAEVLKVPRQAIEPAPQLSAEQSTLLARMANLEKQKRMLQLIEPAHLLADNDLSSMSEMAA</sequence>
<dbReference type="SMART" id="SM00260">
    <property type="entry name" value="CheW"/>
    <property type="match status" value="3"/>
</dbReference>
<proteinExistence type="predicted"/>
<dbReference type="SUPFAM" id="SSF50341">
    <property type="entry name" value="CheW-like"/>
    <property type="match status" value="3"/>
</dbReference>
<organism evidence="5 6">
    <name type="scientific">Ideonella margarita</name>
    <dbReference type="NCBI Taxonomy" id="2984191"/>
    <lineage>
        <taxon>Bacteria</taxon>
        <taxon>Pseudomonadati</taxon>
        <taxon>Pseudomonadota</taxon>
        <taxon>Betaproteobacteria</taxon>
        <taxon>Burkholderiales</taxon>
        <taxon>Sphaerotilaceae</taxon>
        <taxon>Ideonella</taxon>
    </lineage>
</organism>
<protein>
    <recommendedName>
        <fullName evidence="2">Chemotaxis protein CheW</fullName>
    </recommendedName>
</protein>
<name>A0ABU9C499_9BURK</name>
<dbReference type="PANTHER" id="PTHR22617">
    <property type="entry name" value="CHEMOTAXIS SENSOR HISTIDINE KINASE-RELATED"/>
    <property type="match status" value="1"/>
</dbReference>
<gene>
    <name evidence="5" type="ORF">AACH00_07085</name>
</gene>
<evidence type="ECO:0000313" key="5">
    <source>
        <dbReference type="EMBL" id="MEK8046100.1"/>
    </source>
</evidence>
<evidence type="ECO:0000256" key="2">
    <source>
        <dbReference type="ARBA" id="ARBA00021483"/>
    </source>
</evidence>
<feature type="domain" description="CheW-like" evidence="4">
    <location>
        <begin position="371"/>
        <end position="513"/>
    </location>
</feature>
<dbReference type="InterPro" id="IPR036061">
    <property type="entry name" value="CheW-like_dom_sf"/>
</dbReference>
<evidence type="ECO:0000313" key="6">
    <source>
        <dbReference type="Proteomes" id="UP001379945"/>
    </source>
</evidence>
<dbReference type="Proteomes" id="UP001379945">
    <property type="component" value="Unassembled WGS sequence"/>
</dbReference>
<dbReference type="PANTHER" id="PTHR22617:SF45">
    <property type="entry name" value="CHEMOTAXIS PROTEIN CHEW"/>
    <property type="match status" value="1"/>
</dbReference>
<feature type="domain" description="CheW-like" evidence="4">
    <location>
        <begin position="24"/>
        <end position="165"/>
    </location>
</feature>
<evidence type="ECO:0000259" key="4">
    <source>
        <dbReference type="PROSITE" id="PS50851"/>
    </source>
</evidence>
<dbReference type="Pfam" id="PF01584">
    <property type="entry name" value="CheW"/>
    <property type="match status" value="3"/>
</dbReference>
<comment type="caution">
    <text evidence="5">The sequence shown here is derived from an EMBL/GenBank/DDBJ whole genome shotgun (WGS) entry which is preliminary data.</text>
</comment>
<dbReference type="PROSITE" id="PS50851">
    <property type="entry name" value="CHEW"/>
    <property type="match status" value="3"/>
</dbReference>
<reference evidence="5 6" key="1">
    <citation type="submission" date="2024-04" db="EMBL/GenBank/DDBJ databases">
        <title>Novel species of the genus Ideonella isolated from streams.</title>
        <authorList>
            <person name="Lu H."/>
        </authorList>
    </citation>
    <scope>NUCLEOTIDE SEQUENCE [LARGE SCALE GENOMIC DNA]</scope>
    <source>
        <strain evidence="5 6">LYT19W</strain>
    </source>
</reference>
<keyword evidence="6" id="KW-1185">Reference proteome</keyword>
<keyword evidence="3" id="KW-0963">Cytoplasm</keyword>
<feature type="domain" description="CheW-like" evidence="4">
    <location>
        <begin position="200"/>
        <end position="344"/>
    </location>
</feature>
<accession>A0ABU9C499</accession>
<evidence type="ECO:0000256" key="1">
    <source>
        <dbReference type="ARBA" id="ARBA00004496"/>
    </source>
</evidence>
<dbReference type="Gene3D" id="2.40.50.180">
    <property type="entry name" value="CheA-289, Domain 4"/>
    <property type="match status" value="3"/>
</dbReference>
<comment type="subcellular location">
    <subcellularLocation>
        <location evidence="1">Cytoplasm</location>
    </subcellularLocation>
</comment>
<dbReference type="EMBL" id="JBBUTI010000004">
    <property type="protein sequence ID" value="MEK8046100.1"/>
    <property type="molecule type" value="Genomic_DNA"/>
</dbReference>
<dbReference type="RefSeq" id="WP_341398378.1">
    <property type="nucleotide sequence ID" value="NZ_JBBUTI010000004.1"/>
</dbReference>
<dbReference type="InterPro" id="IPR002545">
    <property type="entry name" value="CheW-lke_dom"/>
</dbReference>